<comment type="caution">
    <text evidence="1">The sequence shown here is derived from an EMBL/GenBank/DDBJ whole genome shotgun (WGS) entry which is preliminary data.</text>
</comment>
<evidence type="ECO:0000313" key="3">
    <source>
        <dbReference type="Proteomes" id="UP000297273"/>
    </source>
</evidence>
<evidence type="ECO:0000313" key="1">
    <source>
        <dbReference type="EMBL" id="TGK01858.1"/>
    </source>
</evidence>
<proteinExistence type="predicted"/>
<gene>
    <name evidence="1" type="ORF">EHO57_08655</name>
    <name evidence="2" type="ORF">EHQ53_15415</name>
</gene>
<dbReference type="RefSeq" id="WP_135646654.1">
    <property type="nucleotide sequence ID" value="NZ_RQER01000005.1"/>
</dbReference>
<dbReference type="AlphaFoldDB" id="A0A5F1ZSS3"/>
<sequence length="529" mass="62366">MKNTPIKIKILYITLILFAAFAVLDRFLLDQVLFGFPNEQEWDTSPWFNFLEKRRRIEFSSNEEGVLVVGSSVALYSVLPERMNQSFRKDSLPIRAEFYAHPAMTPSDFYFYREDIASKNPKLVFYVLNPADLQLDFLISEKEAEARLQQYEKNIMYQDESVLDLQKIQYDENALTEMEVKTRHQNRSIYPWEYLKERYSDVIRLGKSSFLSLLSRSLFLVVRYRSFMYDPFDIWIENHLRSGRSYHYYTGILPKEGIYLRGWAKPEFEINCELNKGVFQESVFFQEKGANLKIRGEGDKVLFDQTFPTSGWHMIRLEFSKDQKTVPLKFSTDKKISSSQVDARLFGLEETYGIRLSRNFCRREIQKDISYIRILGLDDSRLFNMDEETYSKDYQERVYAFKSGAKMSRLVTLRMAKIKLAASPRFFAWSELEYLKKGIEYLGSKGIKVVIVNSPENPFERKVYENSPWYSGYIQFLETLGAADYSFKNAVAEFPNQNSFLDPHHLTYMASERSSDLFARWIRESLDKK</sequence>
<dbReference type="EMBL" id="RQER01000005">
    <property type="protein sequence ID" value="TGK01858.1"/>
    <property type="molecule type" value="Genomic_DNA"/>
</dbReference>
<accession>A0A5F1ZSS3</accession>
<reference evidence="1 4" key="2">
    <citation type="journal article" date="2019" name="PLoS Negl. Trop. Dis.">
        <title>Revisiting the worldwide diversity of Leptospira species in the environment.</title>
        <authorList>
            <person name="Vincent A.T."/>
            <person name="Schiettekatte O."/>
            <person name="Bourhy P."/>
            <person name="Veyrier F.J."/>
            <person name="Picardeau M."/>
        </authorList>
    </citation>
    <scope>NUCLEOTIDE SEQUENCE [LARGE SCALE GENOMIC DNA]</scope>
    <source>
        <strain evidence="2">201702690</strain>
        <strain evidence="1 4">SSW18</strain>
    </source>
</reference>
<reference evidence="2" key="1">
    <citation type="submission" date="2018-10" db="EMBL/GenBank/DDBJ databases">
        <authorList>
            <person name="Vincent A.T."/>
            <person name="Schiettekatte O."/>
            <person name="Bourhy P."/>
            <person name="Veyrier F.J."/>
            <person name="Picardeau M."/>
        </authorList>
    </citation>
    <scope>NUCLEOTIDE SEQUENCE</scope>
    <source>
        <strain evidence="2">201702690</strain>
    </source>
</reference>
<name>A0A5F1ZSS3_9LEPT</name>
<dbReference type="OrthoDB" id="313341at2"/>
<dbReference type="Proteomes" id="UP000297946">
    <property type="component" value="Unassembled WGS sequence"/>
</dbReference>
<keyword evidence="3" id="KW-1185">Reference proteome</keyword>
<evidence type="ECO:0000313" key="2">
    <source>
        <dbReference type="EMBL" id="TGL39545.1"/>
    </source>
</evidence>
<dbReference type="Proteomes" id="UP000297273">
    <property type="component" value="Unassembled WGS sequence"/>
</dbReference>
<organism evidence="1 4">
    <name type="scientific">Leptospira langatensis</name>
    <dbReference type="NCBI Taxonomy" id="2484983"/>
    <lineage>
        <taxon>Bacteria</taxon>
        <taxon>Pseudomonadati</taxon>
        <taxon>Spirochaetota</taxon>
        <taxon>Spirochaetia</taxon>
        <taxon>Leptospirales</taxon>
        <taxon>Leptospiraceae</taxon>
        <taxon>Leptospira</taxon>
    </lineage>
</organism>
<protein>
    <submittedName>
        <fullName evidence="1">Uncharacterized protein</fullName>
    </submittedName>
</protein>
<dbReference type="EMBL" id="RQGC01000012">
    <property type="protein sequence ID" value="TGL39545.1"/>
    <property type="molecule type" value="Genomic_DNA"/>
</dbReference>
<evidence type="ECO:0000313" key="4">
    <source>
        <dbReference type="Proteomes" id="UP000297946"/>
    </source>
</evidence>